<dbReference type="Proteomes" id="UP001338125">
    <property type="component" value="Unassembled WGS sequence"/>
</dbReference>
<feature type="compositionally biased region" description="Low complexity" evidence="1">
    <location>
        <begin position="63"/>
        <end position="80"/>
    </location>
</feature>
<name>A0ABR0SAS2_9HYPO</name>
<evidence type="ECO:0008006" key="4">
    <source>
        <dbReference type="Google" id="ProtNLM"/>
    </source>
</evidence>
<reference evidence="2 3" key="1">
    <citation type="submission" date="2024-01" db="EMBL/GenBank/DDBJ databases">
        <title>Complete genome of Cladobotryum mycophilum ATHUM6906.</title>
        <authorList>
            <person name="Christinaki A.C."/>
            <person name="Myridakis A.I."/>
            <person name="Kouvelis V.N."/>
        </authorList>
    </citation>
    <scope>NUCLEOTIDE SEQUENCE [LARGE SCALE GENOMIC DNA]</scope>
    <source>
        <strain evidence="2 3">ATHUM6906</strain>
    </source>
</reference>
<organism evidence="2 3">
    <name type="scientific">Cladobotryum mycophilum</name>
    <dbReference type="NCBI Taxonomy" id="491253"/>
    <lineage>
        <taxon>Eukaryota</taxon>
        <taxon>Fungi</taxon>
        <taxon>Dikarya</taxon>
        <taxon>Ascomycota</taxon>
        <taxon>Pezizomycotina</taxon>
        <taxon>Sordariomycetes</taxon>
        <taxon>Hypocreomycetidae</taxon>
        <taxon>Hypocreales</taxon>
        <taxon>Hypocreaceae</taxon>
        <taxon>Cladobotryum</taxon>
    </lineage>
</organism>
<keyword evidence="3" id="KW-1185">Reference proteome</keyword>
<dbReference type="Gene3D" id="2.60.120.620">
    <property type="entry name" value="q2cbj1_9rhob like domain"/>
    <property type="match status" value="1"/>
</dbReference>
<sequence length="400" mass="46499">MSSLRSTQRAVRASATLLRPTPAFCRSHQRVFHESSKAKAVEAIATQTPQHQTPPPPPSFMDQQHFFQQQQQQQQQQRQQLTEPFPQLEGFTQLNIKEQVHKSEFYETVAKIMKIRQKYVRDRSVFVESEEMVPLMLGLGAKEEDIPKLQVVSENLYHDPTLPFRRSRNCRFCIDFDTNSVRRLEFQPFALSVEEDFKRYDSGKIRRFDEIQNELQLNSVFQALLVFKSMILHGMTIAHRPKLEYEVNKWVCTLFNLRTFTNKDILGEPALEGVHADGVDHTMTTYLGSNNMRADSAATYMHSMDEKTGIRFEEMNPMHLLSRVQHKSFLDTLLIVDHERKHSLSPVFPIDKTKEATRDMLIFFTRKPVEKTHISGNIDSLKPHKELPMEVPIFVPGSRN</sequence>
<feature type="region of interest" description="Disordered" evidence="1">
    <location>
        <begin position="46"/>
        <end position="80"/>
    </location>
</feature>
<dbReference type="InterPro" id="IPR018724">
    <property type="entry name" value="2OG-Fe_dioxygenase"/>
</dbReference>
<proteinExistence type="predicted"/>
<gene>
    <name evidence="2" type="ORF">PT974_10449</name>
</gene>
<evidence type="ECO:0000313" key="2">
    <source>
        <dbReference type="EMBL" id="KAK5988951.1"/>
    </source>
</evidence>
<comment type="caution">
    <text evidence="2">The sequence shown here is derived from an EMBL/GenBank/DDBJ whole genome shotgun (WGS) entry which is preliminary data.</text>
</comment>
<evidence type="ECO:0000256" key="1">
    <source>
        <dbReference type="SAM" id="MobiDB-lite"/>
    </source>
</evidence>
<dbReference type="Pfam" id="PF10014">
    <property type="entry name" value="2OG-Fe_Oxy_2"/>
    <property type="match status" value="1"/>
</dbReference>
<accession>A0ABR0SAS2</accession>
<evidence type="ECO:0000313" key="3">
    <source>
        <dbReference type="Proteomes" id="UP001338125"/>
    </source>
</evidence>
<dbReference type="EMBL" id="JAVFKD010000015">
    <property type="protein sequence ID" value="KAK5988951.1"/>
    <property type="molecule type" value="Genomic_DNA"/>
</dbReference>
<dbReference type="SUPFAM" id="SSF81995">
    <property type="entry name" value="beta-sandwich domain of Sec23/24"/>
    <property type="match status" value="1"/>
</dbReference>
<protein>
    <recommendedName>
        <fullName evidence="4">2OG-Fe dioxygenase-domain-containing protein</fullName>
    </recommendedName>
</protein>